<evidence type="ECO:0000256" key="10">
    <source>
        <dbReference type="ARBA" id="ARBA00023242"/>
    </source>
</evidence>
<feature type="compositionally biased region" description="Polar residues" evidence="11">
    <location>
        <begin position="91"/>
        <end position="104"/>
    </location>
</feature>
<keyword evidence="10" id="KW-0539">Nucleus</keyword>
<name>A0A8S1HMH3_9PELO</name>
<dbReference type="SMART" id="SM00430">
    <property type="entry name" value="HOLI"/>
    <property type="match status" value="1"/>
</dbReference>
<organism evidence="14 15">
    <name type="scientific">Caenorhabditis auriculariae</name>
    <dbReference type="NCBI Taxonomy" id="2777116"/>
    <lineage>
        <taxon>Eukaryota</taxon>
        <taxon>Metazoa</taxon>
        <taxon>Ecdysozoa</taxon>
        <taxon>Nematoda</taxon>
        <taxon>Chromadorea</taxon>
        <taxon>Rhabditida</taxon>
        <taxon>Rhabditina</taxon>
        <taxon>Rhabditomorpha</taxon>
        <taxon>Rhabditoidea</taxon>
        <taxon>Rhabditidae</taxon>
        <taxon>Peloderinae</taxon>
        <taxon>Caenorhabditis</taxon>
    </lineage>
</organism>
<accession>A0A8S1HMH3</accession>
<dbReference type="InterPro" id="IPR051152">
    <property type="entry name" value="C.elegans_Orphan_NR"/>
</dbReference>
<keyword evidence="3" id="KW-0479">Metal-binding</keyword>
<feature type="region of interest" description="Disordered" evidence="11">
    <location>
        <begin position="91"/>
        <end position="111"/>
    </location>
</feature>
<dbReference type="InterPro" id="IPR049636">
    <property type="entry name" value="HNF4-like_DBD"/>
</dbReference>
<feature type="domain" description="Nuclear receptor" evidence="12">
    <location>
        <begin position="1"/>
        <end position="75"/>
    </location>
</feature>
<evidence type="ECO:0000256" key="1">
    <source>
        <dbReference type="ARBA" id="ARBA00004123"/>
    </source>
</evidence>
<dbReference type="Pfam" id="PF00105">
    <property type="entry name" value="zf-C4"/>
    <property type="match status" value="1"/>
</dbReference>
<evidence type="ECO:0000256" key="5">
    <source>
        <dbReference type="ARBA" id="ARBA00022833"/>
    </source>
</evidence>
<keyword evidence="9" id="KW-0675">Receptor</keyword>
<sequence>MSCLVCEMTASGQHFGVRCCRACAAFFRRTLNMSLRYKCRFERKCEVTLNKRYSCRFCRFEKCQKLGMKREMVQIGKRTEVKMEHEEVDVNNDSAGESPSSSVDSVHLNPGVTSAAPSTNATFNYEKRRSETNQPNISLLHRSVIEEVGKAVLPSVKREAECGSDSEASQSTIFALAAAQATQDLHTNVQQILTPAIDAMFDKNPDEICSFPAIPLTICQQALLAYHEHNRQWPSQDNLRETKSLDMEVFMRHHYIEIEHIARFCMSIRTFAQLPKDQKWIIFKHFWTRFYELDRSFATCQRLGYNIEDERCVCFDGLIVNMGISIVNIETFSDMDANEVKSFMKGTHEKFRLIFINPFKKLRPSEFELVYMMMSIMWSVGISTQPDITDETRAIAKKVENRLAEDLHNYYAEQQDQSKPNYASRITKLSSIASAVNEVNERRREDSQVSKTFNIFKSDIFFSDISV</sequence>
<keyword evidence="5" id="KW-0862">Zinc</keyword>
<dbReference type="CDD" id="cd06960">
    <property type="entry name" value="NR_DBD_HNF4A"/>
    <property type="match status" value="1"/>
</dbReference>
<keyword evidence="8" id="KW-0804">Transcription</keyword>
<evidence type="ECO:0000313" key="14">
    <source>
        <dbReference type="EMBL" id="CAD6194360.1"/>
    </source>
</evidence>
<dbReference type="PANTHER" id="PTHR45680:SF23">
    <property type="entry name" value="NUCLEAR HORMONE RECEPTOR FAMILY"/>
    <property type="match status" value="1"/>
</dbReference>
<keyword evidence="15" id="KW-1185">Reference proteome</keyword>
<evidence type="ECO:0000256" key="2">
    <source>
        <dbReference type="ARBA" id="ARBA00005993"/>
    </source>
</evidence>
<protein>
    <recommendedName>
        <fullName evidence="16">Nuclear receptor domain-containing protein</fullName>
    </recommendedName>
</protein>
<evidence type="ECO:0000313" key="15">
    <source>
        <dbReference type="Proteomes" id="UP000835052"/>
    </source>
</evidence>
<dbReference type="PANTHER" id="PTHR45680">
    <property type="entry name" value="NUCLEAR HORMONE RECEPTOR FAMILY"/>
    <property type="match status" value="1"/>
</dbReference>
<evidence type="ECO:0000259" key="12">
    <source>
        <dbReference type="PROSITE" id="PS51030"/>
    </source>
</evidence>
<gene>
    <name evidence="14" type="ORF">CAUJ_LOCUS10279</name>
</gene>
<feature type="domain" description="NR LBD" evidence="13">
    <location>
        <begin position="214"/>
        <end position="467"/>
    </location>
</feature>
<dbReference type="CDD" id="cd06157">
    <property type="entry name" value="NR_LBD"/>
    <property type="match status" value="1"/>
</dbReference>
<dbReference type="Pfam" id="PF00104">
    <property type="entry name" value="Hormone_recep"/>
    <property type="match status" value="1"/>
</dbReference>
<evidence type="ECO:0000256" key="3">
    <source>
        <dbReference type="ARBA" id="ARBA00022723"/>
    </source>
</evidence>
<dbReference type="GO" id="GO:0000978">
    <property type="term" value="F:RNA polymerase II cis-regulatory region sequence-specific DNA binding"/>
    <property type="evidence" value="ECO:0007669"/>
    <property type="project" value="InterPro"/>
</dbReference>
<dbReference type="SUPFAM" id="SSF57716">
    <property type="entry name" value="Glucocorticoid receptor-like (DNA-binding domain)"/>
    <property type="match status" value="1"/>
</dbReference>
<dbReference type="Proteomes" id="UP000835052">
    <property type="component" value="Unassembled WGS sequence"/>
</dbReference>
<evidence type="ECO:0000256" key="4">
    <source>
        <dbReference type="ARBA" id="ARBA00022771"/>
    </source>
</evidence>
<dbReference type="Gene3D" id="3.30.50.10">
    <property type="entry name" value="Erythroid Transcription Factor GATA-1, subunit A"/>
    <property type="match status" value="1"/>
</dbReference>
<dbReference type="PROSITE" id="PS51030">
    <property type="entry name" value="NUCLEAR_REC_DBD_2"/>
    <property type="match status" value="1"/>
</dbReference>
<evidence type="ECO:0000256" key="7">
    <source>
        <dbReference type="ARBA" id="ARBA00023125"/>
    </source>
</evidence>
<evidence type="ECO:0008006" key="16">
    <source>
        <dbReference type="Google" id="ProtNLM"/>
    </source>
</evidence>
<dbReference type="SMART" id="SM00399">
    <property type="entry name" value="ZnF_C4"/>
    <property type="match status" value="1"/>
</dbReference>
<dbReference type="Gene3D" id="1.10.565.10">
    <property type="entry name" value="Retinoid X Receptor"/>
    <property type="match status" value="1"/>
</dbReference>
<keyword evidence="4" id="KW-0863">Zinc-finger</keyword>
<evidence type="ECO:0000256" key="6">
    <source>
        <dbReference type="ARBA" id="ARBA00023015"/>
    </source>
</evidence>
<proteinExistence type="inferred from homology"/>
<dbReference type="PROSITE" id="PS51843">
    <property type="entry name" value="NR_LBD"/>
    <property type="match status" value="1"/>
</dbReference>
<reference evidence="14" key="1">
    <citation type="submission" date="2020-10" db="EMBL/GenBank/DDBJ databases">
        <authorList>
            <person name="Kikuchi T."/>
        </authorList>
    </citation>
    <scope>NUCLEOTIDE SEQUENCE</scope>
    <source>
        <strain evidence="14">NKZ352</strain>
    </source>
</reference>
<evidence type="ECO:0000256" key="11">
    <source>
        <dbReference type="SAM" id="MobiDB-lite"/>
    </source>
</evidence>
<dbReference type="PRINTS" id="PR00047">
    <property type="entry name" value="STROIDFINGER"/>
</dbReference>
<dbReference type="InterPro" id="IPR013088">
    <property type="entry name" value="Znf_NHR/GATA"/>
</dbReference>
<comment type="caution">
    <text evidence="14">The sequence shown here is derived from an EMBL/GenBank/DDBJ whole genome shotgun (WGS) entry which is preliminary data.</text>
</comment>
<dbReference type="InterPro" id="IPR001628">
    <property type="entry name" value="Znf_hrmn_rcpt"/>
</dbReference>
<dbReference type="InterPro" id="IPR000536">
    <property type="entry name" value="Nucl_hrmn_rcpt_lig-bd"/>
</dbReference>
<dbReference type="OrthoDB" id="5789759at2759"/>
<dbReference type="GO" id="GO:0008270">
    <property type="term" value="F:zinc ion binding"/>
    <property type="evidence" value="ECO:0007669"/>
    <property type="project" value="UniProtKB-KW"/>
</dbReference>
<comment type="similarity">
    <text evidence="2">Belongs to the nuclear hormone receptor family.</text>
</comment>
<comment type="subcellular location">
    <subcellularLocation>
        <location evidence="1">Nucleus</location>
    </subcellularLocation>
</comment>
<dbReference type="GO" id="GO:0005634">
    <property type="term" value="C:nucleus"/>
    <property type="evidence" value="ECO:0007669"/>
    <property type="project" value="UniProtKB-SubCell"/>
</dbReference>
<dbReference type="GO" id="GO:0003700">
    <property type="term" value="F:DNA-binding transcription factor activity"/>
    <property type="evidence" value="ECO:0007669"/>
    <property type="project" value="InterPro"/>
</dbReference>
<evidence type="ECO:0000259" key="13">
    <source>
        <dbReference type="PROSITE" id="PS51843"/>
    </source>
</evidence>
<dbReference type="InterPro" id="IPR035500">
    <property type="entry name" value="NHR-like_dom_sf"/>
</dbReference>
<dbReference type="SUPFAM" id="SSF48508">
    <property type="entry name" value="Nuclear receptor ligand-binding domain"/>
    <property type="match status" value="1"/>
</dbReference>
<dbReference type="AlphaFoldDB" id="A0A8S1HMH3"/>
<dbReference type="EMBL" id="CAJGYM010000043">
    <property type="protein sequence ID" value="CAD6194360.1"/>
    <property type="molecule type" value="Genomic_DNA"/>
</dbReference>
<keyword evidence="7" id="KW-0238">DNA-binding</keyword>
<keyword evidence="6" id="KW-0805">Transcription regulation</keyword>
<evidence type="ECO:0000256" key="9">
    <source>
        <dbReference type="ARBA" id="ARBA00023170"/>
    </source>
</evidence>
<evidence type="ECO:0000256" key="8">
    <source>
        <dbReference type="ARBA" id="ARBA00023163"/>
    </source>
</evidence>